<protein>
    <submittedName>
        <fullName evidence="2">Uncharacterized protein</fullName>
    </submittedName>
</protein>
<organism evidence="2">
    <name type="scientific">hydrocarbon metagenome</name>
    <dbReference type="NCBI Taxonomy" id="938273"/>
    <lineage>
        <taxon>unclassified sequences</taxon>
        <taxon>metagenomes</taxon>
        <taxon>ecological metagenomes</taxon>
    </lineage>
</organism>
<evidence type="ECO:0000313" key="2">
    <source>
        <dbReference type="EMBL" id="KUG28033.1"/>
    </source>
</evidence>
<comment type="caution">
    <text evidence="2">The sequence shown here is derived from an EMBL/GenBank/DDBJ whole genome shotgun (WGS) entry which is preliminary data.</text>
</comment>
<feature type="region of interest" description="Disordered" evidence="1">
    <location>
        <begin position="1"/>
        <end position="20"/>
    </location>
</feature>
<evidence type="ECO:0000256" key="1">
    <source>
        <dbReference type="SAM" id="MobiDB-lite"/>
    </source>
</evidence>
<accession>A0A0W8G4Q7</accession>
<sequence length="96" mass="10226">MDAERIATTGTSRADTGEPLMAQKAAAQNAKRNLLLCVDAYKRKAEKIPNSIKMEGYLPDTLVTYTSPAYLADGSVEVGASMAVGDVDAVAFTRLE</sequence>
<gene>
    <name evidence="2" type="ORF">ASZ90_002111</name>
</gene>
<name>A0A0W8G4Q7_9ZZZZ</name>
<dbReference type="EMBL" id="LNQE01000265">
    <property type="protein sequence ID" value="KUG28033.1"/>
    <property type="molecule type" value="Genomic_DNA"/>
</dbReference>
<dbReference type="AlphaFoldDB" id="A0A0W8G4Q7"/>
<proteinExistence type="predicted"/>
<reference evidence="2" key="1">
    <citation type="journal article" date="2015" name="Proc. Natl. Acad. Sci. U.S.A.">
        <title>Networks of energetic and metabolic interactions define dynamics in microbial communities.</title>
        <authorList>
            <person name="Embree M."/>
            <person name="Liu J.K."/>
            <person name="Al-Bassam M.M."/>
            <person name="Zengler K."/>
        </authorList>
    </citation>
    <scope>NUCLEOTIDE SEQUENCE</scope>
</reference>